<proteinExistence type="predicted"/>
<evidence type="ECO:0000256" key="1">
    <source>
        <dbReference type="ARBA" id="ARBA00022737"/>
    </source>
</evidence>
<evidence type="ECO:0000259" key="4">
    <source>
        <dbReference type="Pfam" id="PF14420"/>
    </source>
</evidence>
<dbReference type="Pfam" id="PF12796">
    <property type="entry name" value="Ank_2"/>
    <property type="match status" value="1"/>
</dbReference>
<dbReference type="PROSITE" id="PS50297">
    <property type="entry name" value="ANK_REP_REGION"/>
    <property type="match status" value="1"/>
</dbReference>
<dbReference type="Pfam" id="PF14420">
    <property type="entry name" value="Clr5"/>
    <property type="match status" value="1"/>
</dbReference>
<dbReference type="GeneID" id="28827983"/>
<keyword evidence="2 3" id="KW-0040">ANK repeat</keyword>
<dbReference type="InParanoid" id="A0A194XIY4"/>
<dbReference type="Proteomes" id="UP000070700">
    <property type="component" value="Unassembled WGS sequence"/>
</dbReference>
<feature type="repeat" description="ANK" evidence="3">
    <location>
        <begin position="178"/>
        <end position="210"/>
    </location>
</feature>
<dbReference type="SMART" id="SM00248">
    <property type="entry name" value="ANK"/>
    <property type="match status" value="6"/>
</dbReference>
<accession>A0A194XIY4</accession>
<evidence type="ECO:0000313" key="6">
    <source>
        <dbReference type="Proteomes" id="UP000070700"/>
    </source>
</evidence>
<dbReference type="Gene3D" id="1.25.40.20">
    <property type="entry name" value="Ankyrin repeat-containing domain"/>
    <property type="match status" value="1"/>
</dbReference>
<dbReference type="PANTHER" id="PTHR24126">
    <property type="entry name" value="ANKYRIN REPEAT, PH AND SEC7 DOMAIN CONTAINING PROTEIN SECG-RELATED"/>
    <property type="match status" value="1"/>
</dbReference>
<gene>
    <name evidence="5" type="ORF">LY89DRAFT_716247</name>
</gene>
<dbReference type="EMBL" id="KQ947410">
    <property type="protein sequence ID" value="KUJ19727.1"/>
    <property type="molecule type" value="Genomic_DNA"/>
</dbReference>
<sequence>MAKLLDHYKSEIHSLYIADGRSLEDVQRILEGRHNCHASIRTYRTKLAKWNMLKKKASPRRQVAKKTKLDSSLVVQTLNTAQQTRTVPGVPSVAELEVPTTWATPLSSGLRHSFNSSDPNAIENSNLHDSLATGNTGIAQESDLTSRSRLFDAILNGDEEEVTEMLFSGTSIRMRDTNNNTPLHAAILKGNVAIVNSILNYRADIDATGFKRRAPLHLAIASKTLAQLLLKRSPILSPQDDEGNTPLHFLLNTKDWWDDQDATTLISSLLSSGADVNIINRFGESPLHRVVSEALPRSLRYLNLLSQFLDHNPDVASPMRNGMTLIHVFLTQSKILALRYTWRGQFSEEYDCLRKFLTAGADSDTMVDSKPLIIQCLSIHYFSEHAKFEGFLRQLIQSANIDVKDDAGNYPLHLILKRLPRGVYEMTAALISRSASLVQTNNEGATPLEIWLQKTRRMRSELVKVTLLLVEAGADIMMPTSTGKSLFDMLYWLKNDDQIALTKAFLKTGATPRENAPSAASPSEWVQIWRAAWRQSSWLSAQARMIELEQCHSRPKTIHFMDCAYFTIIEKQLEFHKSKLKDWQEGAVEKESVISNYEEYCAILRVCRERVIEIDVSWYTKLLDLMDFK</sequence>
<dbReference type="RefSeq" id="XP_018074082.1">
    <property type="nucleotide sequence ID" value="XM_018218257.1"/>
</dbReference>
<organism evidence="5 6">
    <name type="scientific">Mollisia scopiformis</name>
    <name type="common">Conifer needle endophyte fungus</name>
    <name type="synonym">Phialocephala scopiformis</name>
    <dbReference type="NCBI Taxonomy" id="149040"/>
    <lineage>
        <taxon>Eukaryota</taxon>
        <taxon>Fungi</taxon>
        <taxon>Dikarya</taxon>
        <taxon>Ascomycota</taxon>
        <taxon>Pezizomycotina</taxon>
        <taxon>Leotiomycetes</taxon>
        <taxon>Helotiales</taxon>
        <taxon>Mollisiaceae</taxon>
        <taxon>Mollisia</taxon>
    </lineage>
</organism>
<dbReference type="SUPFAM" id="SSF48403">
    <property type="entry name" value="Ankyrin repeat"/>
    <property type="match status" value="1"/>
</dbReference>
<evidence type="ECO:0000256" key="2">
    <source>
        <dbReference type="ARBA" id="ARBA00023043"/>
    </source>
</evidence>
<evidence type="ECO:0000313" key="5">
    <source>
        <dbReference type="EMBL" id="KUJ19727.1"/>
    </source>
</evidence>
<dbReference type="KEGG" id="psco:LY89DRAFT_716247"/>
<protein>
    <submittedName>
        <fullName evidence="5">Ankyrin</fullName>
    </submittedName>
</protein>
<dbReference type="InterPro" id="IPR036770">
    <property type="entry name" value="Ankyrin_rpt-contain_sf"/>
</dbReference>
<dbReference type="AlphaFoldDB" id="A0A194XIY4"/>
<feature type="domain" description="Clr5" evidence="4">
    <location>
        <begin position="2"/>
        <end position="53"/>
    </location>
</feature>
<dbReference type="InterPro" id="IPR025676">
    <property type="entry name" value="Clr5_dom"/>
</dbReference>
<name>A0A194XIY4_MOLSC</name>
<evidence type="ECO:0000256" key="3">
    <source>
        <dbReference type="PROSITE-ProRule" id="PRU00023"/>
    </source>
</evidence>
<keyword evidence="6" id="KW-1185">Reference proteome</keyword>
<feature type="repeat" description="ANK" evidence="3">
    <location>
        <begin position="242"/>
        <end position="281"/>
    </location>
</feature>
<dbReference type="PROSITE" id="PS50088">
    <property type="entry name" value="ANK_REPEAT"/>
    <property type="match status" value="2"/>
</dbReference>
<dbReference type="OrthoDB" id="823504at2759"/>
<reference evidence="5 6" key="1">
    <citation type="submission" date="2015-10" db="EMBL/GenBank/DDBJ databases">
        <title>Full genome of DAOMC 229536 Phialocephala scopiformis, a fungal endophyte of spruce producing the potent anti-insectan compound rugulosin.</title>
        <authorList>
            <consortium name="DOE Joint Genome Institute"/>
            <person name="Walker A.K."/>
            <person name="Frasz S.L."/>
            <person name="Seifert K.A."/>
            <person name="Miller J.D."/>
            <person name="Mondo S.J."/>
            <person name="Labutti K."/>
            <person name="Lipzen A."/>
            <person name="Dockter R."/>
            <person name="Kennedy M."/>
            <person name="Grigoriev I.V."/>
            <person name="Spatafora J.W."/>
        </authorList>
    </citation>
    <scope>NUCLEOTIDE SEQUENCE [LARGE SCALE GENOMIC DNA]</scope>
    <source>
        <strain evidence="5 6">CBS 120377</strain>
    </source>
</reference>
<keyword evidence="1" id="KW-0677">Repeat</keyword>
<dbReference type="InterPro" id="IPR002110">
    <property type="entry name" value="Ankyrin_rpt"/>
</dbReference>